<dbReference type="EMBL" id="CM044703">
    <property type="protein sequence ID" value="KAI5671096.1"/>
    <property type="molecule type" value="Genomic_DNA"/>
</dbReference>
<gene>
    <name evidence="1" type="ORF">M9H77_11460</name>
</gene>
<protein>
    <submittedName>
        <fullName evidence="1">Uncharacterized protein</fullName>
    </submittedName>
</protein>
<sequence>MTSSVQNHSGSDYPCCKGRDHVNTARDCDNDEADEQLSHSESQIQSPCQVTGMSHPSVTAPGMQYVAPPQLGPANSLAQAAYPYPDPYYRSIFAPYDAQPYPAQPYPAPPMVHLQLMGIQQAGVPLPSDAVEEPVFVNAKQYHGILRRRQSRAKAESENKALKSRKPYLHESRHLHALRRARGTGGRFLNAKKGENKPKDAESGDKPQSNINLNAEKNDHLPSENAS</sequence>
<organism evidence="1 2">
    <name type="scientific">Catharanthus roseus</name>
    <name type="common">Madagascar periwinkle</name>
    <name type="synonym">Vinca rosea</name>
    <dbReference type="NCBI Taxonomy" id="4058"/>
    <lineage>
        <taxon>Eukaryota</taxon>
        <taxon>Viridiplantae</taxon>
        <taxon>Streptophyta</taxon>
        <taxon>Embryophyta</taxon>
        <taxon>Tracheophyta</taxon>
        <taxon>Spermatophyta</taxon>
        <taxon>Magnoliopsida</taxon>
        <taxon>eudicotyledons</taxon>
        <taxon>Gunneridae</taxon>
        <taxon>Pentapetalae</taxon>
        <taxon>asterids</taxon>
        <taxon>lamiids</taxon>
        <taxon>Gentianales</taxon>
        <taxon>Apocynaceae</taxon>
        <taxon>Rauvolfioideae</taxon>
        <taxon>Vinceae</taxon>
        <taxon>Catharanthinae</taxon>
        <taxon>Catharanthus</taxon>
    </lineage>
</organism>
<proteinExistence type="predicted"/>
<dbReference type="Proteomes" id="UP001060085">
    <property type="component" value="Linkage Group LG03"/>
</dbReference>
<name>A0ACC0BEP4_CATRO</name>
<evidence type="ECO:0000313" key="1">
    <source>
        <dbReference type="EMBL" id="KAI5671096.1"/>
    </source>
</evidence>
<accession>A0ACC0BEP4</accession>
<comment type="caution">
    <text evidence="1">The sequence shown here is derived from an EMBL/GenBank/DDBJ whole genome shotgun (WGS) entry which is preliminary data.</text>
</comment>
<reference evidence="2" key="1">
    <citation type="journal article" date="2023" name="Nat. Plants">
        <title>Single-cell RNA sequencing provides a high-resolution roadmap for understanding the multicellular compartmentation of specialized metabolism.</title>
        <authorList>
            <person name="Sun S."/>
            <person name="Shen X."/>
            <person name="Li Y."/>
            <person name="Li Y."/>
            <person name="Wang S."/>
            <person name="Li R."/>
            <person name="Zhang H."/>
            <person name="Shen G."/>
            <person name="Guo B."/>
            <person name="Wei J."/>
            <person name="Xu J."/>
            <person name="St-Pierre B."/>
            <person name="Chen S."/>
            <person name="Sun C."/>
        </authorList>
    </citation>
    <scope>NUCLEOTIDE SEQUENCE [LARGE SCALE GENOMIC DNA]</scope>
</reference>
<evidence type="ECO:0000313" key="2">
    <source>
        <dbReference type="Proteomes" id="UP001060085"/>
    </source>
</evidence>
<keyword evidence="2" id="KW-1185">Reference proteome</keyword>